<keyword evidence="6" id="KW-0804">Transcription</keyword>
<dbReference type="STRING" id="1452487.AVW16_00765"/>
<feature type="compositionally biased region" description="Basic and acidic residues" evidence="9">
    <location>
        <begin position="1"/>
        <end position="20"/>
    </location>
</feature>
<dbReference type="Proteomes" id="UP000076625">
    <property type="component" value="Unassembled WGS sequence"/>
</dbReference>
<evidence type="ECO:0000256" key="7">
    <source>
        <dbReference type="ARBA" id="ARBA00024739"/>
    </source>
</evidence>
<gene>
    <name evidence="11" type="ORF">AVW16_00765</name>
</gene>
<keyword evidence="5" id="KW-0805">Transcription regulation</keyword>
<dbReference type="InterPro" id="IPR007412">
    <property type="entry name" value="FlgM"/>
</dbReference>
<evidence type="ECO:0000259" key="10">
    <source>
        <dbReference type="Pfam" id="PF04316"/>
    </source>
</evidence>
<protein>
    <recommendedName>
        <fullName evidence="2">Negative regulator of flagellin synthesis</fullName>
    </recommendedName>
    <alternativeName>
        <fullName evidence="8">Anti-sigma-28 factor</fullName>
    </alternativeName>
</protein>
<sequence length="91" mass="9211">MRITSHKPELRDVAAPEARQRVATPAAAPQRAAAETGAAAEVAAAAAGLAALPEVDAARVAEIKAALGRGEIGFDAQKLAALIDAYHGGRM</sequence>
<dbReference type="NCBIfam" id="TIGR03824">
    <property type="entry name" value="FlgM_jcvi"/>
    <property type="match status" value="1"/>
</dbReference>
<evidence type="ECO:0000256" key="1">
    <source>
        <dbReference type="ARBA" id="ARBA00005322"/>
    </source>
</evidence>
<comment type="function">
    <text evidence="7">Responsible for the coupling of flagellin expression to flagellar assembly by preventing expression of the flagellin genes when a component of the middle class of proteins is defective. It negatively regulates flagellar genes by inhibiting the activity of FliA by directly binding to FliA.</text>
</comment>
<dbReference type="Pfam" id="PF04316">
    <property type="entry name" value="FlgM"/>
    <property type="match status" value="1"/>
</dbReference>
<feature type="domain" description="Anti-sigma-28 factor FlgM C-terminal" evidence="10">
    <location>
        <begin position="37"/>
        <end position="81"/>
    </location>
</feature>
<dbReference type="InterPro" id="IPR035890">
    <property type="entry name" value="Anti-sigma-28_factor_FlgM_sf"/>
</dbReference>
<evidence type="ECO:0000313" key="12">
    <source>
        <dbReference type="Proteomes" id="UP000076625"/>
    </source>
</evidence>
<feature type="compositionally biased region" description="Low complexity" evidence="9">
    <location>
        <begin position="21"/>
        <end position="30"/>
    </location>
</feature>
<dbReference type="SUPFAM" id="SSF101498">
    <property type="entry name" value="Anti-sigma factor FlgM"/>
    <property type="match status" value="1"/>
</dbReference>
<dbReference type="RefSeq" id="WP_066612537.1">
    <property type="nucleotide sequence ID" value="NZ_LQQU01000023.1"/>
</dbReference>
<evidence type="ECO:0000256" key="3">
    <source>
        <dbReference type="ARBA" id="ARBA00022491"/>
    </source>
</evidence>
<dbReference type="GO" id="GO:0045892">
    <property type="term" value="P:negative regulation of DNA-templated transcription"/>
    <property type="evidence" value="ECO:0007669"/>
    <property type="project" value="InterPro"/>
</dbReference>
<accession>A0A165F6Y5</accession>
<evidence type="ECO:0000256" key="4">
    <source>
        <dbReference type="ARBA" id="ARBA00022795"/>
    </source>
</evidence>
<dbReference type="InterPro" id="IPR031316">
    <property type="entry name" value="FlgM_C"/>
</dbReference>
<dbReference type="GO" id="GO:0044781">
    <property type="term" value="P:bacterial-type flagellum organization"/>
    <property type="evidence" value="ECO:0007669"/>
    <property type="project" value="UniProtKB-KW"/>
</dbReference>
<keyword evidence="3" id="KW-0678">Repressor</keyword>
<keyword evidence="4" id="KW-1005">Bacterial flagellum biogenesis</keyword>
<comment type="caution">
    <text evidence="11">The sequence shown here is derived from an EMBL/GenBank/DDBJ whole genome shotgun (WGS) entry which is preliminary data.</text>
</comment>
<organism evidence="11 12">
    <name type="scientific">Crenobacter luteus</name>
    <dbReference type="NCBI Taxonomy" id="1452487"/>
    <lineage>
        <taxon>Bacteria</taxon>
        <taxon>Pseudomonadati</taxon>
        <taxon>Pseudomonadota</taxon>
        <taxon>Betaproteobacteria</taxon>
        <taxon>Neisseriales</taxon>
        <taxon>Neisseriaceae</taxon>
        <taxon>Crenobacter</taxon>
    </lineage>
</organism>
<comment type="similarity">
    <text evidence="1">Belongs to the FlgM family.</text>
</comment>
<feature type="region of interest" description="Disordered" evidence="9">
    <location>
        <begin position="1"/>
        <end position="30"/>
    </location>
</feature>
<evidence type="ECO:0000256" key="8">
    <source>
        <dbReference type="ARBA" id="ARBA00030117"/>
    </source>
</evidence>
<evidence type="ECO:0000313" key="11">
    <source>
        <dbReference type="EMBL" id="KZE31749.1"/>
    </source>
</evidence>
<evidence type="ECO:0000256" key="9">
    <source>
        <dbReference type="SAM" id="MobiDB-lite"/>
    </source>
</evidence>
<evidence type="ECO:0000256" key="2">
    <source>
        <dbReference type="ARBA" id="ARBA00017823"/>
    </source>
</evidence>
<name>A0A165F6Y5_9NEIS</name>
<dbReference type="OrthoDB" id="7066611at2"/>
<evidence type="ECO:0000256" key="5">
    <source>
        <dbReference type="ARBA" id="ARBA00023015"/>
    </source>
</evidence>
<keyword evidence="12" id="KW-1185">Reference proteome</keyword>
<evidence type="ECO:0000256" key="6">
    <source>
        <dbReference type="ARBA" id="ARBA00023163"/>
    </source>
</evidence>
<proteinExistence type="inferred from homology"/>
<dbReference type="EMBL" id="LQQU01000023">
    <property type="protein sequence ID" value="KZE31749.1"/>
    <property type="molecule type" value="Genomic_DNA"/>
</dbReference>
<reference evidence="12" key="1">
    <citation type="submission" date="2016-01" db="EMBL/GenBank/DDBJ databases">
        <title>Draft genome of Chromobacterium sp. F49.</title>
        <authorList>
            <person name="Hong K.W."/>
        </authorList>
    </citation>
    <scope>NUCLEOTIDE SEQUENCE [LARGE SCALE GENOMIC DNA]</scope>
    <source>
        <strain evidence="12">CN10</strain>
    </source>
</reference>
<dbReference type="AlphaFoldDB" id="A0A165F6Y5"/>